<dbReference type="AlphaFoldDB" id="A0A6L8LMU7"/>
<keyword evidence="2" id="KW-1185">Reference proteome</keyword>
<dbReference type="InterPro" id="IPR023107">
    <property type="entry name" value="Atu2299-like_dom_sf"/>
</dbReference>
<gene>
    <name evidence="1" type="ORF">GR167_18770</name>
</gene>
<organism evidence="1 2">
    <name type="scientific">Thalassovita mangrovi</name>
    <dbReference type="NCBI Taxonomy" id="2692236"/>
    <lineage>
        <taxon>Bacteria</taxon>
        <taxon>Pseudomonadati</taxon>
        <taxon>Pseudomonadota</taxon>
        <taxon>Alphaproteobacteria</taxon>
        <taxon>Rhodobacterales</taxon>
        <taxon>Roseobacteraceae</taxon>
        <taxon>Thalassovita</taxon>
    </lineage>
</organism>
<evidence type="ECO:0000313" key="2">
    <source>
        <dbReference type="Proteomes" id="UP000479043"/>
    </source>
</evidence>
<dbReference type="InterPro" id="IPR038765">
    <property type="entry name" value="Papain-like_cys_pep_sf"/>
</dbReference>
<evidence type="ECO:0000313" key="1">
    <source>
        <dbReference type="EMBL" id="MYM57368.1"/>
    </source>
</evidence>
<proteinExistence type="predicted"/>
<dbReference type="Gene3D" id="3.10.550.10">
    <property type="entry name" value="Hypothetical protein Atu2299"/>
    <property type="match status" value="1"/>
</dbReference>
<dbReference type="RefSeq" id="WP_160975268.1">
    <property type="nucleotide sequence ID" value="NZ_WWEN01000010.1"/>
</dbReference>
<dbReference type="EMBL" id="WWEN01000010">
    <property type="protein sequence ID" value="MYM57368.1"/>
    <property type="molecule type" value="Genomic_DNA"/>
</dbReference>
<dbReference type="SUPFAM" id="SSF54001">
    <property type="entry name" value="Cysteine proteinases"/>
    <property type="match status" value="1"/>
</dbReference>
<sequence>MLIKMKEYERIFQVVSAVVESEEGNSAHACIQFSLFGANILVDHYGLEAKVRCGLATYYLGDDDHVLCFGEETAQGIAGTQKGFHCWVEANGWILDFMAPKFGDLMKTEFTATPRMFQRKKSEMKEHPNDMAKTGDFFLHHDQDLADAILTPICEHLGMQDLAGLCSQWFKKPPKKILPSVATMDQNCKIRPVNLKPVFIKTKW</sequence>
<dbReference type="InterPro" id="IPR018599">
    <property type="entry name" value="DUF2026"/>
</dbReference>
<accession>A0A6L8LMU7</accession>
<reference evidence="1 2" key="1">
    <citation type="submission" date="2020-01" db="EMBL/GenBank/DDBJ databases">
        <authorList>
            <person name="Chen S."/>
        </authorList>
    </citation>
    <scope>NUCLEOTIDE SEQUENCE [LARGE SCALE GENOMIC DNA]</scope>
    <source>
        <strain evidence="1 2">GS-10</strain>
    </source>
</reference>
<comment type="caution">
    <text evidence="1">The sequence shown here is derived from an EMBL/GenBank/DDBJ whole genome shotgun (WGS) entry which is preliminary data.</text>
</comment>
<dbReference type="Pfam" id="PF09641">
    <property type="entry name" value="DUF2026"/>
    <property type="match status" value="1"/>
</dbReference>
<name>A0A6L8LMU7_9RHOB</name>
<protein>
    <submittedName>
        <fullName evidence="1">DUF2026 domain-containing protein</fullName>
    </submittedName>
</protein>
<dbReference type="Proteomes" id="UP000479043">
    <property type="component" value="Unassembled WGS sequence"/>
</dbReference>